<evidence type="ECO:0000259" key="8">
    <source>
        <dbReference type="Pfam" id="PF03413"/>
    </source>
</evidence>
<keyword evidence="1 10" id="KW-0645">Protease</keyword>
<dbReference type="Pfam" id="PF07504">
    <property type="entry name" value="FTP"/>
    <property type="match status" value="1"/>
</dbReference>
<feature type="chain" id="PRO_5027112099" evidence="7">
    <location>
        <begin position="28"/>
        <end position="483"/>
    </location>
</feature>
<dbReference type="PANTHER" id="PTHR33794:SF1">
    <property type="entry name" value="BACILLOLYSIN"/>
    <property type="match status" value="1"/>
</dbReference>
<feature type="domain" description="PepSY" evidence="8">
    <location>
        <begin position="111"/>
        <end position="163"/>
    </location>
</feature>
<evidence type="ECO:0000256" key="4">
    <source>
        <dbReference type="ARBA" id="ARBA00022801"/>
    </source>
</evidence>
<name>A0A6J4M9Y9_9ACTN</name>
<evidence type="ECO:0000256" key="2">
    <source>
        <dbReference type="ARBA" id="ARBA00022723"/>
    </source>
</evidence>
<protein>
    <submittedName>
        <fullName evidence="10">Neutral metalloprotease, putative</fullName>
    </submittedName>
</protein>
<dbReference type="GO" id="GO:0008270">
    <property type="term" value="F:zinc ion binding"/>
    <property type="evidence" value="ECO:0007669"/>
    <property type="project" value="InterPro"/>
</dbReference>
<evidence type="ECO:0000313" key="10">
    <source>
        <dbReference type="EMBL" id="CAA9353161.1"/>
    </source>
</evidence>
<dbReference type="SUPFAM" id="SSF55486">
    <property type="entry name" value="Metalloproteases ('zincins'), catalytic domain"/>
    <property type="match status" value="1"/>
</dbReference>
<dbReference type="InterPro" id="IPR011096">
    <property type="entry name" value="FTP_domain"/>
</dbReference>
<keyword evidence="3 7" id="KW-0732">Signal</keyword>
<dbReference type="Pfam" id="PF02128">
    <property type="entry name" value="Peptidase_M36"/>
    <property type="match status" value="1"/>
</dbReference>
<dbReference type="AlphaFoldDB" id="A0A6J4M9Y9"/>
<dbReference type="GO" id="GO:0006508">
    <property type="term" value="P:proteolysis"/>
    <property type="evidence" value="ECO:0007669"/>
    <property type="project" value="UniProtKB-KW"/>
</dbReference>
<dbReference type="PANTHER" id="PTHR33794">
    <property type="entry name" value="BACILLOLYSIN"/>
    <property type="match status" value="1"/>
</dbReference>
<sequence length="483" mass="52925">MKPRSPITVAVALTALLGVGLSVPAPAATPPHTGDIARSAVDARTLPGNLRLLEVKHSLLGSHRWYQQVHRGVPVQGGYYVVHDLDGAGERVDDGRVAVDGRVDIGGRVAARAVERAVRQVPGRFVRRELVVLAASGRLAYRVDTDAGRQAFVDARTGRLIRVRNVLAHAEGSGRVFDPDPVTFHDRQRVRDAKDTNTAELKAAYRAVFLRRLNTSGRLVGTWARVTRAKGGLARSAQRRFFYQRRDERFEQVSAYYGVDTAQAYLQSLGFSGRAGINAESQDIHVNTFRDDNSYYDPNADRISFGTGGVDDADDLEVVWHEYGHAVQDAQVPGFGTTNQSRALGEGFGDYLALAMSQHSDAVSGRSETTPYACIMNWDSVSYTNAPHCIRRADTNLTMADYDGNSIHFSGQIWSRALWDINQALGANEANLVIFEAQFLFARDTTYKAAGNRTIQTASRLLGKAAAQLVRRAVLRRGIAVTS</sequence>
<organism evidence="10">
    <name type="scientific">uncultured Nocardioidaceae bacterium</name>
    <dbReference type="NCBI Taxonomy" id="253824"/>
    <lineage>
        <taxon>Bacteria</taxon>
        <taxon>Bacillati</taxon>
        <taxon>Actinomycetota</taxon>
        <taxon>Actinomycetes</taxon>
        <taxon>Propionibacteriales</taxon>
        <taxon>Nocardioidaceae</taxon>
        <taxon>environmental samples</taxon>
    </lineage>
</organism>
<dbReference type="Pfam" id="PF03413">
    <property type="entry name" value="PepSY"/>
    <property type="match status" value="1"/>
</dbReference>
<keyword evidence="4" id="KW-0378">Hydrolase</keyword>
<dbReference type="InterPro" id="IPR050728">
    <property type="entry name" value="Zinc_Metalloprotease_M4"/>
</dbReference>
<dbReference type="InterPro" id="IPR001842">
    <property type="entry name" value="Peptidase_M36"/>
</dbReference>
<feature type="signal peptide" evidence="7">
    <location>
        <begin position="1"/>
        <end position="27"/>
    </location>
</feature>
<dbReference type="GO" id="GO:0004222">
    <property type="term" value="F:metalloendopeptidase activity"/>
    <property type="evidence" value="ECO:0007669"/>
    <property type="project" value="InterPro"/>
</dbReference>
<accession>A0A6J4M9Y9</accession>
<dbReference type="InterPro" id="IPR025711">
    <property type="entry name" value="PepSY"/>
</dbReference>
<dbReference type="GO" id="GO:0005615">
    <property type="term" value="C:extracellular space"/>
    <property type="evidence" value="ECO:0007669"/>
    <property type="project" value="InterPro"/>
</dbReference>
<evidence type="ECO:0000256" key="7">
    <source>
        <dbReference type="SAM" id="SignalP"/>
    </source>
</evidence>
<keyword evidence="5" id="KW-0862">Zinc</keyword>
<feature type="domain" description="FTP" evidence="9">
    <location>
        <begin position="50"/>
        <end position="89"/>
    </location>
</feature>
<evidence type="ECO:0000256" key="6">
    <source>
        <dbReference type="ARBA" id="ARBA00023049"/>
    </source>
</evidence>
<evidence type="ECO:0000256" key="3">
    <source>
        <dbReference type="ARBA" id="ARBA00022729"/>
    </source>
</evidence>
<dbReference type="Gene3D" id="1.10.390.10">
    <property type="entry name" value="Neutral Protease Domain 2"/>
    <property type="match status" value="1"/>
</dbReference>
<proteinExistence type="predicted"/>
<evidence type="ECO:0000256" key="1">
    <source>
        <dbReference type="ARBA" id="ARBA00022670"/>
    </source>
</evidence>
<evidence type="ECO:0000256" key="5">
    <source>
        <dbReference type="ARBA" id="ARBA00022833"/>
    </source>
</evidence>
<reference evidence="10" key="1">
    <citation type="submission" date="2020-02" db="EMBL/GenBank/DDBJ databases">
        <authorList>
            <person name="Meier V. D."/>
        </authorList>
    </citation>
    <scope>NUCLEOTIDE SEQUENCE</scope>
    <source>
        <strain evidence="10">AVDCRST_MAG46</strain>
    </source>
</reference>
<evidence type="ECO:0000259" key="9">
    <source>
        <dbReference type="Pfam" id="PF07504"/>
    </source>
</evidence>
<dbReference type="EMBL" id="CADCUD010000187">
    <property type="protein sequence ID" value="CAA9353161.1"/>
    <property type="molecule type" value="Genomic_DNA"/>
</dbReference>
<dbReference type="InterPro" id="IPR027268">
    <property type="entry name" value="Peptidase_M4/M1_CTD_sf"/>
</dbReference>
<gene>
    <name evidence="10" type="ORF">AVDCRST_MAG46-2720</name>
</gene>
<keyword evidence="6 10" id="KW-0482">Metalloprotease</keyword>
<keyword evidence="2" id="KW-0479">Metal-binding</keyword>